<dbReference type="OrthoDB" id="206201at2759"/>
<feature type="non-terminal residue" evidence="13">
    <location>
        <position position="1"/>
    </location>
</feature>
<evidence type="ECO:0000256" key="8">
    <source>
        <dbReference type="PROSITE-ProRule" id="PRU01240"/>
    </source>
</evidence>
<dbReference type="InterPro" id="IPR036852">
    <property type="entry name" value="Peptidase_S8/S53_dom_sf"/>
</dbReference>
<evidence type="ECO:0000256" key="2">
    <source>
        <dbReference type="ARBA" id="ARBA00022512"/>
    </source>
</evidence>
<dbReference type="PROSITE" id="PS00138">
    <property type="entry name" value="SUBTILASE_SER"/>
    <property type="match status" value="1"/>
</dbReference>
<evidence type="ECO:0000256" key="9">
    <source>
        <dbReference type="RuleBase" id="RU003355"/>
    </source>
</evidence>
<evidence type="ECO:0000256" key="1">
    <source>
        <dbReference type="ARBA" id="ARBA00011073"/>
    </source>
</evidence>
<dbReference type="InterPro" id="IPR034187">
    <property type="entry name" value="Peptidases_S8_5"/>
</dbReference>
<sequence>MVTSAITIFKRAVDLIGAAATRDRHVASRRIVPEEAFLLYNTRRSPLARFHSLLSFRLFWVAMRPLLFATAIAQLVIAVVDITTVPRETSANIVPGAYIVELTPGSSIKRGFASPHEELYHDLARRGVFWEVTREYSCDFMTGVALKLGSDSDLMKLAQSEGVQSIIPVYSHSLPDPIDPQILYGPYQPPSQPQDTQSSHVMTGVDKLHAQGTLGQGIKIGIIDSGIDYTHPALGGKFGPGNKVIGGYDFVGDAYRGSSGPAPVPDNDPLDQCNGHGTHVAGIIAASPSNPFGISGVAHEASINSYRVFGCSGTVSDDVIIDALIRAYEDKNDIITFSLSSVGAWSTSNVGVVASRIADKGRVVVASAGNQGAIGAWYFGSPGTGKGVIGVGSIESSNFVAIQNATTSSGRKIPYYLGTPLTNAANLSLYATSSNITIPNDACTALPSTTPNLANSVVVIRRGGCALADKITNARKFEAQYFLIYDQANQPLEQLDFGNATAALITQQDGIYLVQQAITANETISFSNMPWNYPVAGGGLVNAFSTYGPTNDMYLKPQLSAPGGRILSTYPVKLGSYKIDSGTSASTPFVAGASALLLQARGRSPEVAKSAISIFQNAATPVKFSKTSSLLETAAHQGAGLIQVYDAIKNVGSMTPSELLLNDTAYFKKSHKLTIKNNGKSIVTYDLTHVSAGTASTLKGIEVIAGTVSLSSNAASVSISPSRLTIIPGFTATTTVTFAPPAGLDSSSFPVYSGYIQAVGSDNTTLRSTYLGLAASLKDMRVVDNTTTVFGAGKKLPLIQDKNNQTINGSATFTMQGTDFPFLIYRLVAGTPLLQIDLIKASTNVTSNLRKRGENAAPCLNLEEPEKNQNIEPVSSPLSRRFIFDWLFPSKGHTYGGSFAQVPTLGVIHQDDYPARNSRATTASARGFNTLLIKSFANETEIPDGSYKVLFRALKITGNPKNEEDYEVWTSPQLDIKRI</sequence>
<comment type="similarity">
    <text evidence="1 8 9">Belongs to the peptidase S8 family.</text>
</comment>
<dbReference type="SUPFAM" id="SSF52743">
    <property type="entry name" value="Subtilisin-like"/>
    <property type="match status" value="1"/>
</dbReference>
<dbReference type="InterPro" id="IPR003137">
    <property type="entry name" value="PA_domain"/>
</dbReference>
<accession>A0A8H7HNC3</accession>
<dbReference type="GO" id="GO:0005615">
    <property type="term" value="C:extracellular space"/>
    <property type="evidence" value="ECO:0007669"/>
    <property type="project" value="TreeGrafter"/>
</dbReference>
<dbReference type="PROSITE" id="PS51892">
    <property type="entry name" value="SUBTILASE"/>
    <property type="match status" value="1"/>
</dbReference>
<dbReference type="Pfam" id="PF00082">
    <property type="entry name" value="Peptidase_S8"/>
    <property type="match status" value="1"/>
</dbReference>
<feature type="domain" description="C5a peptidase/Subtilisin-like protease SBT2-like Fn3-like" evidence="12">
    <location>
        <begin position="661"/>
        <end position="764"/>
    </location>
</feature>
<protein>
    <submittedName>
        <fullName evidence="13">Subtilisin-like protein</fullName>
    </submittedName>
</protein>
<evidence type="ECO:0000256" key="3">
    <source>
        <dbReference type="ARBA" id="ARBA00022670"/>
    </source>
</evidence>
<keyword evidence="6 8" id="KW-0720">Serine protease</keyword>
<name>A0A8H7HNC3_9AGAM</name>
<keyword evidence="5 8" id="KW-0378">Hydrolase</keyword>
<dbReference type="EMBL" id="JACYCD010000465">
    <property type="protein sequence ID" value="KAF8693871.1"/>
    <property type="molecule type" value="Genomic_DNA"/>
</dbReference>
<dbReference type="PROSITE" id="PS00137">
    <property type="entry name" value="SUBTILASE_HIS"/>
    <property type="match status" value="1"/>
</dbReference>
<feature type="domain" description="Peptidase S8/S53" evidence="10">
    <location>
        <begin position="215"/>
        <end position="603"/>
    </location>
</feature>
<keyword evidence="4" id="KW-0732">Signal</keyword>
<feature type="domain" description="PA" evidence="11">
    <location>
        <begin position="439"/>
        <end position="510"/>
    </location>
</feature>
<evidence type="ECO:0000313" key="14">
    <source>
        <dbReference type="Proteomes" id="UP000602905"/>
    </source>
</evidence>
<feature type="active site" description="Charge relay system" evidence="7 8">
    <location>
        <position position="224"/>
    </location>
</feature>
<gene>
    <name evidence="13" type="ORF">RHS03_08283</name>
</gene>
<dbReference type="GO" id="GO:0006508">
    <property type="term" value="P:proteolysis"/>
    <property type="evidence" value="ECO:0007669"/>
    <property type="project" value="UniProtKB-KW"/>
</dbReference>
<dbReference type="InterPro" id="IPR023827">
    <property type="entry name" value="Peptidase_S8_Asp-AS"/>
</dbReference>
<dbReference type="PRINTS" id="PR00723">
    <property type="entry name" value="SUBTILISIN"/>
</dbReference>
<dbReference type="Proteomes" id="UP000602905">
    <property type="component" value="Unassembled WGS sequence"/>
</dbReference>
<evidence type="ECO:0000259" key="12">
    <source>
        <dbReference type="Pfam" id="PF06280"/>
    </source>
</evidence>
<dbReference type="CDD" id="cd07489">
    <property type="entry name" value="Peptidases_S8_5"/>
    <property type="match status" value="1"/>
</dbReference>
<dbReference type="Gene3D" id="3.40.50.200">
    <property type="entry name" value="Peptidase S8/S53 domain"/>
    <property type="match status" value="1"/>
</dbReference>
<proteinExistence type="inferred from homology"/>
<dbReference type="PROSITE" id="PS00136">
    <property type="entry name" value="SUBTILASE_ASP"/>
    <property type="match status" value="1"/>
</dbReference>
<comment type="caution">
    <text evidence="13">The sequence shown here is derived from an EMBL/GenBank/DDBJ whole genome shotgun (WGS) entry which is preliminary data.</text>
</comment>
<dbReference type="GO" id="GO:0016020">
    <property type="term" value="C:membrane"/>
    <property type="evidence" value="ECO:0007669"/>
    <property type="project" value="InterPro"/>
</dbReference>
<evidence type="ECO:0000256" key="5">
    <source>
        <dbReference type="ARBA" id="ARBA00022801"/>
    </source>
</evidence>
<dbReference type="InterPro" id="IPR050131">
    <property type="entry name" value="Peptidase_S8_subtilisin-like"/>
</dbReference>
<dbReference type="PANTHER" id="PTHR43806:SF66">
    <property type="entry name" value="SERIN ENDOPEPTIDASE"/>
    <property type="match status" value="1"/>
</dbReference>
<dbReference type="InterPro" id="IPR023828">
    <property type="entry name" value="Peptidase_S8_Ser-AS"/>
</dbReference>
<dbReference type="Pfam" id="PF02225">
    <property type="entry name" value="PA"/>
    <property type="match status" value="1"/>
</dbReference>
<keyword evidence="3 8" id="KW-0645">Protease</keyword>
<evidence type="ECO:0000256" key="4">
    <source>
        <dbReference type="ARBA" id="ARBA00022729"/>
    </source>
</evidence>
<dbReference type="AlphaFoldDB" id="A0A8H7HNC3"/>
<evidence type="ECO:0000313" key="13">
    <source>
        <dbReference type="EMBL" id="KAF8693871.1"/>
    </source>
</evidence>
<dbReference type="Gene3D" id="3.50.30.30">
    <property type="match status" value="1"/>
</dbReference>
<evidence type="ECO:0000259" key="10">
    <source>
        <dbReference type="Pfam" id="PF00082"/>
    </source>
</evidence>
<keyword evidence="2" id="KW-0964">Secreted</keyword>
<dbReference type="PANTHER" id="PTHR43806">
    <property type="entry name" value="PEPTIDASE S8"/>
    <property type="match status" value="1"/>
</dbReference>
<feature type="active site" description="Charge relay system" evidence="7 8">
    <location>
        <position position="584"/>
    </location>
</feature>
<evidence type="ECO:0000256" key="7">
    <source>
        <dbReference type="PIRSR" id="PIRSR615500-1"/>
    </source>
</evidence>
<dbReference type="InterPro" id="IPR010435">
    <property type="entry name" value="C5a/SBT2-like_Fn3"/>
</dbReference>
<evidence type="ECO:0000256" key="6">
    <source>
        <dbReference type="ARBA" id="ARBA00022825"/>
    </source>
</evidence>
<evidence type="ECO:0000259" key="11">
    <source>
        <dbReference type="Pfam" id="PF02225"/>
    </source>
</evidence>
<dbReference type="InterPro" id="IPR015500">
    <property type="entry name" value="Peptidase_S8_subtilisin-rel"/>
</dbReference>
<dbReference type="GO" id="GO:0004252">
    <property type="term" value="F:serine-type endopeptidase activity"/>
    <property type="evidence" value="ECO:0007669"/>
    <property type="project" value="UniProtKB-UniRule"/>
</dbReference>
<dbReference type="InterPro" id="IPR000209">
    <property type="entry name" value="Peptidase_S8/S53_dom"/>
</dbReference>
<dbReference type="InterPro" id="IPR022398">
    <property type="entry name" value="Peptidase_S8_His-AS"/>
</dbReference>
<dbReference type="Pfam" id="PF06280">
    <property type="entry name" value="fn3_5"/>
    <property type="match status" value="1"/>
</dbReference>
<keyword evidence="2" id="KW-0134">Cell wall</keyword>
<reference evidence="13" key="1">
    <citation type="submission" date="2020-09" db="EMBL/GenBank/DDBJ databases">
        <title>Comparative genome analyses of four rice-infecting Rhizoctonia solani isolates reveal extensive enrichment of homogalacturonan modification genes.</title>
        <authorList>
            <person name="Lee D.-Y."/>
            <person name="Jeon J."/>
            <person name="Kim K.-T."/>
            <person name="Cheong K."/>
            <person name="Song H."/>
            <person name="Choi G."/>
            <person name="Ko J."/>
            <person name="Opiyo S.O."/>
            <person name="Zuo S."/>
            <person name="Madhav S."/>
            <person name="Lee Y.-H."/>
            <person name="Wang G.-L."/>
        </authorList>
    </citation>
    <scope>NUCLEOTIDE SEQUENCE</scope>
    <source>
        <strain evidence="13">AG1-IA WGL</strain>
    </source>
</reference>
<feature type="active site" description="Charge relay system" evidence="7 8">
    <location>
        <position position="276"/>
    </location>
</feature>
<organism evidence="13 14">
    <name type="scientific">Rhizoctonia solani</name>
    <dbReference type="NCBI Taxonomy" id="456999"/>
    <lineage>
        <taxon>Eukaryota</taxon>
        <taxon>Fungi</taxon>
        <taxon>Dikarya</taxon>
        <taxon>Basidiomycota</taxon>
        <taxon>Agaricomycotina</taxon>
        <taxon>Agaricomycetes</taxon>
        <taxon>Cantharellales</taxon>
        <taxon>Ceratobasidiaceae</taxon>
        <taxon>Rhizoctonia</taxon>
    </lineage>
</organism>